<dbReference type="OrthoDB" id="8263732at2"/>
<comment type="caution">
    <text evidence="2">The sequence shown here is derived from an EMBL/GenBank/DDBJ whole genome shotgun (WGS) entry which is preliminary data.</text>
</comment>
<keyword evidence="3" id="KW-1185">Reference proteome</keyword>
<organism evidence="2 3">
    <name type="scientific">Vineibacter terrae</name>
    <dbReference type="NCBI Taxonomy" id="2586908"/>
    <lineage>
        <taxon>Bacteria</taxon>
        <taxon>Pseudomonadati</taxon>
        <taxon>Pseudomonadota</taxon>
        <taxon>Alphaproteobacteria</taxon>
        <taxon>Hyphomicrobiales</taxon>
        <taxon>Vineibacter</taxon>
    </lineage>
</organism>
<comment type="similarity">
    <text evidence="1">Belongs to the UPF0065 (bug) family.</text>
</comment>
<proteinExistence type="inferred from homology"/>
<dbReference type="InterPro" id="IPR005064">
    <property type="entry name" value="BUG"/>
</dbReference>
<gene>
    <name evidence="2" type="ORF">FHP25_37295</name>
</gene>
<sequence>MGGPLVLSGAARADTWPSKPVRVVVSHPPGGLTDAFARAYAEYISQKLGQALVVENKTGASGIIAADFVAKSPPDGYTLLVTISTTLVMSQALFKSLPFDPNKDFVPISFMDAGHLPFIVHKSVPATNVKEFAAWAKNNKVSIGSYSPGSYSHIAAAELNKALGLQMEVVHYRGEGPMWQDMLAGTIQAANGSVAAATSVLQSGAGRAIAVPQVKRMKKLPDVPTFLEQGITAKAFQIRGWVGLFGPAGTPAPIVERLSALMVEAGHSPRLRQMLDTFGIDESATDNKTFQRIWREENPVWIDLVKQLGIDPQ</sequence>
<dbReference type="Gene3D" id="3.40.190.10">
    <property type="entry name" value="Periplasmic binding protein-like II"/>
    <property type="match status" value="1"/>
</dbReference>
<dbReference type="InterPro" id="IPR042100">
    <property type="entry name" value="Bug_dom1"/>
</dbReference>
<protein>
    <submittedName>
        <fullName evidence="2">Tripartite tricarboxylate transporter substrate binding protein</fullName>
    </submittedName>
</protein>
<name>A0A5C8P7Y2_9HYPH</name>
<dbReference type="PANTHER" id="PTHR42928">
    <property type="entry name" value="TRICARBOXYLATE-BINDING PROTEIN"/>
    <property type="match status" value="1"/>
</dbReference>
<dbReference type="AlphaFoldDB" id="A0A5C8P7Y2"/>
<dbReference type="PIRSF" id="PIRSF017082">
    <property type="entry name" value="YflP"/>
    <property type="match status" value="1"/>
</dbReference>
<reference evidence="2 3" key="1">
    <citation type="submission" date="2019-06" db="EMBL/GenBank/DDBJ databases">
        <title>New taxonomy in bacterial strain CC-CFT640, isolated from vineyard.</title>
        <authorList>
            <person name="Lin S.-Y."/>
            <person name="Tsai C.-F."/>
            <person name="Young C.-C."/>
        </authorList>
    </citation>
    <scope>NUCLEOTIDE SEQUENCE [LARGE SCALE GENOMIC DNA]</scope>
    <source>
        <strain evidence="2 3">CC-CFT640</strain>
    </source>
</reference>
<evidence type="ECO:0000256" key="1">
    <source>
        <dbReference type="ARBA" id="ARBA00006987"/>
    </source>
</evidence>
<dbReference type="Gene3D" id="3.40.190.150">
    <property type="entry name" value="Bordetella uptake gene, domain 1"/>
    <property type="match status" value="1"/>
</dbReference>
<dbReference type="EMBL" id="VDUZ01000071">
    <property type="protein sequence ID" value="TXL69838.1"/>
    <property type="molecule type" value="Genomic_DNA"/>
</dbReference>
<dbReference type="SUPFAM" id="SSF53850">
    <property type="entry name" value="Periplasmic binding protein-like II"/>
    <property type="match status" value="1"/>
</dbReference>
<accession>A0A5C8P7Y2</accession>
<dbReference type="CDD" id="cd07012">
    <property type="entry name" value="PBP2_Bug_TTT"/>
    <property type="match status" value="1"/>
</dbReference>
<evidence type="ECO:0000313" key="3">
    <source>
        <dbReference type="Proteomes" id="UP000321638"/>
    </source>
</evidence>
<evidence type="ECO:0000313" key="2">
    <source>
        <dbReference type="EMBL" id="TXL69838.1"/>
    </source>
</evidence>
<dbReference type="Proteomes" id="UP000321638">
    <property type="component" value="Unassembled WGS sequence"/>
</dbReference>
<dbReference type="Pfam" id="PF03401">
    <property type="entry name" value="TctC"/>
    <property type="match status" value="1"/>
</dbReference>
<dbReference type="PANTHER" id="PTHR42928:SF5">
    <property type="entry name" value="BLR1237 PROTEIN"/>
    <property type="match status" value="1"/>
</dbReference>